<dbReference type="InterPro" id="IPR040079">
    <property type="entry name" value="Glutathione_S-Trfase"/>
</dbReference>
<dbReference type="InterPro" id="IPR047047">
    <property type="entry name" value="GST_Omega-like_C"/>
</dbReference>
<dbReference type="CDD" id="cd03190">
    <property type="entry name" value="GST_C_Omega_like"/>
    <property type="match status" value="1"/>
</dbReference>
<dbReference type="PANTHER" id="PTHR32419:SF6">
    <property type="entry name" value="GLUTATHIONE S-TRANSFERASE OMEGA-LIKE 1-RELATED"/>
    <property type="match status" value="1"/>
</dbReference>
<sequence length="334" mass="37278">MNQLVDGKWVYGNVGAAEGEGAYRRQDAGFRNWITPDGRPGPTGEGGFAAEAGRYHLYVSYACPWAHRTLIFRALKGLEDLIGLSVVHPLMGRDGWSFATDFPGATGDPLLGAAHLRDIYLRARPDMTGKATVPILWDKARGTIVSNESSEIIRMFDSAFDGLTGSTLTFCPEALSDRVAEVNARVYDNFNNGVYKAGFASTQEAYDAAVGPVFETMAWADEVLSRQRYLAGDRLTEADWRMFTSAVRFDNVYHTHFRCNRAWLRDYPNLWGWTRELYQIPGVAGTVRHDHIVNHYYRSHPDLNKYGIIPINPVIDWDAPHGRDAIGGRGDDAV</sequence>
<dbReference type="PANTHER" id="PTHR32419">
    <property type="entry name" value="GLUTATHIONYL-HYDROQUINONE REDUCTASE"/>
    <property type="match status" value="1"/>
</dbReference>
<dbReference type="SUPFAM" id="SSF52833">
    <property type="entry name" value="Thioredoxin-like"/>
    <property type="match status" value="1"/>
</dbReference>
<gene>
    <name evidence="5" type="ORF">IX56_07550</name>
</gene>
<evidence type="ECO:0000313" key="5">
    <source>
        <dbReference type="EMBL" id="KGJ22503.1"/>
    </source>
</evidence>
<dbReference type="AlphaFoldDB" id="A0A099GK87"/>
<name>A0A099GK87_9RHOB</name>
<organism evidence="5 6">
    <name type="scientific">Paracoccus sanguinis</name>
    <dbReference type="NCBI Taxonomy" id="1545044"/>
    <lineage>
        <taxon>Bacteria</taxon>
        <taxon>Pseudomonadati</taxon>
        <taxon>Pseudomonadota</taxon>
        <taxon>Alphaproteobacteria</taxon>
        <taxon>Rhodobacterales</taxon>
        <taxon>Paracoccaceae</taxon>
        <taxon>Paracoccus</taxon>
    </lineage>
</organism>
<dbReference type="Gene3D" id="3.40.30.10">
    <property type="entry name" value="Glutaredoxin"/>
    <property type="match status" value="1"/>
</dbReference>
<reference evidence="5 6" key="2">
    <citation type="submission" date="2014-10" db="EMBL/GenBank/DDBJ databases">
        <title>Paracoccus sanguinis sp. nov., isolated from clinical specimens of New York State patients.</title>
        <authorList>
            <person name="Mingle L.A."/>
            <person name="Cole J.A."/>
            <person name="Lapierre P."/>
            <person name="Musser K.A."/>
        </authorList>
    </citation>
    <scope>NUCLEOTIDE SEQUENCE [LARGE SCALE GENOMIC DNA]</scope>
    <source>
        <strain evidence="5 6">5503</strain>
    </source>
</reference>
<proteinExistence type="predicted"/>
<feature type="site" description="Lowers pKa of active site Cys" evidence="3">
    <location>
        <position position="253"/>
    </location>
</feature>
<dbReference type="RefSeq" id="WP_036708832.1">
    <property type="nucleotide sequence ID" value="NZ_JRKQ01000029.1"/>
</dbReference>
<dbReference type="Pfam" id="PF13409">
    <property type="entry name" value="GST_N_2"/>
    <property type="match status" value="1"/>
</dbReference>
<dbReference type="InterPro" id="IPR004045">
    <property type="entry name" value="Glutathione_S-Trfase_N"/>
</dbReference>
<dbReference type="PIRSF" id="PIRSF015753">
    <property type="entry name" value="GST"/>
    <property type="match status" value="1"/>
</dbReference>
<accession>A0A099GK87</accession>
<dbReference type="InterPro" id="IPR036249">
    <property type="entry name" value="Thioredoxin-like_sf"/>
</dbReference>
<feature type="binding site" evidence="2">
    <location>
        <begin position="148"/>
        <end position="149"/>
    </location>
    <ligand>
        <name>glutathione</name>
        <dbReference type="ChEBI" id="CHEBI:57925"/>
    </ligand>
</feature>
<feature type="site" description="Lowers pKa of active site Cys" evidence="3">
    <location>
        <position position="296"/>
    </location>
</feature>
<dbReference type="Proteomes" id="UP000029858">
    <property type="component" value="Unassembled WGS sequence"/>
</dbReference>
<dbReference type="SFLD" id="SFLDG01148">
    <property type="entry name" value="Xi_(cytGST)"/>
    <property type="match status" value="1"/>
</dbReference>
<dbReference type="GO" id="GO:0004364">
    <property type="term" value="F:glutathione transferase activity"/>
    <property type="evidence" value="ECO:0007669"/>
    <property type="project" value="InterPro"/>
</dbReference>
<evidence type="ECO:0000313" key="6">
    <source>
        <dbReference type="Proteomes" id="UP000029858"/>
    </source>
</evidence>
<dbReference type="InterPro" id="IPR016639">
    <property type="entry name" value="GST_Omega/GSH"/>
</dbReference>
<dbReference type="GO" id="GO:0005737">
    <property type="term" value="C:cytoplasm"/>
    <property type="evidence" value="ECO:0007669"/>
    <property type="project" value="TreeGrafter"/>
</dbReference>
<dbReference type="SFLD" id="SFLDS00019">
    <property type="entry name" value="Glutathione_Transferase_(cytos"/>
    <property type="match status" value="1"/>
</dbReference>
<evidence type="ECO:0000259" key="4">
    <source>
        <dbReference type="Pfam" id="PF13409"/>
    </source>
</evidence>
<dbReference type="InterPro" id="IPR036282">
    <property type="entry name" value="Glutathione-S-Trfase_C_sf"/>
</dbReference>
<comment type="caution">
    <text evidence="5">The sequence shown here is derived from an EMBL/GenBank/DDBJ whole genome shotgun (WGS) entry which is preliminary data.</text>
</comment>
<feature type="binding site" evidence="2">
    <location>
        <position position="96"/>
    </location>
    <ligand>
        <name>glutathione</name>
        <dbReference type="ChEBI" id="CHEBI:57925"/>
    </ligand>
</feature>
<feature type="active site" description="Proton donor/acceptor" evidence="1">
    <location>
        <position position="195"/>
    </location>
</feature>
<dbReference type="EMBL" id="JRKQ01000029">
    <property type="protein sequence ID" value="KGJ22503.1"/>
    <property type="molecule type" value="Genomic_DNA"/>
</dbReference>
<dbReference type="SFLD" id="SFLDG01206">
    <property type="entry name" value="Xi.1"/>
    <property type="match status" value="1"/>
</dbReference>
<evidence type="ECO:0000256" key="3">
    <source>
        <dbReference type="PIRSR" id="PIRSR015753-3"/>
    </source>
</evidence>
<dbReference type="Pfam" id="PF13410">
    <property type="entry name" value="GST_C_2"/>
    <property type="match status" value="1"/>
</dbReference>
<feature type="active site" description="Nucleophile" evidence="1">
    <location>
        <position position="63"/>
    </location>
</feature>
<feature type="binding site" evidence="2">
    <location>
        <begin position="130"/>
        <end position="133"/>
    </location>
    <ligand>
        <name>glutathione</name>
        <dbReference type="ChEBI" id="CHEBI:57925"/>
    </ligand>
</feature>
<evidence type="ECO:0000256" key="1">
    <source>
        <dbReference type="PIRSR" id="PIRSR015753-1"/>
    </source>
</evidence>
<dbReference type="FunFam" id="3.40.30.10:FF:000058">
    <property type="entry name" value="Glutathione S-transferase, omega"/>
    <property type="match status" value="1"/>
</dbReference>
<protein>
    <submittedName>
        <fullName evidence="5">Glutathionyl-hydroquinone reductase YqjG</fullName>
    </submittedName>
</protein>
<evidence type="ECO:0000256" key="2">
    <source>
        <dbReference type="PIRSR" id="PIRSR015753-2"/>
    </source>
</evidence>
<dbReference type="SUPFAM" id="SSF47616">
    <property type="entry name" value="GST C-terminal domain-like"/>
    <property type="match status" value="1"/>
</dbReference>
<feature type="domain" description="GST N-terminal" evidence="4">
    <location>
        <begin position="62"/>
        <end position="158"/>
    </location>
</feature>
<reference evidence="5 6" key="1">
    <citation type="submission" date="2014-09" db="EMBL/GenBank/DDBJ databases">
        <authorList>
            <person name="McGinnis J.M."/>
            <person name="Wolfgang W.J."/>
        </authorList>
    </citation>
    <scope>NUCLEOTIDE SEQUENCE [LARGE SCALE GENOMIC DNA]</scope>
    <source>
        <strain evidence="5 6">5503</strain>
    </source>
</reference>
<dbReference type="Gene3D" id="1.20.1050.10">
    <property type="match status" value="1"/>
</dbReference>